<reference evidence="2" key="1">
    <citation type="submission" date="2021-06" db="EMBL/GenBank/DDBJ databases">
        <title>Thalassococcus sp. CAU 1522 isolated from sea sand, Republic of Korea.</title>
        <authorList>
            <person name="Kim W."/>
        </authorList>
    </citation>
    <scope>NUCLEOTIDE SEQUENCE</scope>
    <source>
        <strain evidence="2">CAU 1522</strain>
    </source>
</reference>
<proteinExistence type="predicted"/>
<keyword evidence="2" id="KW-0378">Hydrolase</keyword>
<evidence type="ECO:0000313" key="3">
    <source>
        <dbReference type="Proteomes" id="UP001166293"/>
    </source>
</evidence>
<evidence type="ECO:0000313" key="2">
    <source>
        <dbReference type="EMBL" id="MBV2360402.1"/>
    </source>
</evidence>
<dbReference type="Proteomes" id="UP001166293">
    <property type="component" value="Unassembled WGS sequence"/>
</dbReference>
<name>A0ABS6N8S6_9RHOB</name>
<keyword evidence="3" id="KW-1185">Reference proteome</keyword>
<dbReference type="Pfam" id="PF01738">
    <property type="entry name" value="DLH"/>
    <property type="match status" value="1"/>
</dbReference>
<dbReference type="GO" id="GO:0016787">
    <property type="term" value="F:hydrolase activity"/>
    <property type="evidence" value="ECO:0007669"/>
    <property type="project" value="UniProtKB-KW"/>
</dbReference>
<accession>A0ABS6N8S6</accession>
<dbReference type="EMBL" id="JAHRWL010000002">
    <property type="protein sequence ID" value="MBV2360402.1"/>
    <property type="molecule type" value="Genomic_DNA"/>
</dbReference>
<sequence>MEIVAPDTRPRAAVLVIHSWWGLTPSFRRYGTALSRAGYLVGLADLFDGATAETEAEARRLRSRPRRVPMYRQLGADLETLRARLGGETAPVGLVGFSMGGHWAVWLSQRPEYGIAATILYYAARGGSFASCRARIQAHFAETDDWVSASARKSMERSIARAGCDYRGFDYPGTGHWFAESDRTDTYDAACAARALKRDRDFLAETLRR</sequence>
<dbReference type="InterPro" id="IPR002925">
    <property type="entry name" value="Dienelactn_hydro"/>
</dbReference>
<comment type="caution">
    <text evidence="2">The sequence shown here is derived from an EMBL/GenBank/DDBJ whole genome shotgun (WGS) entry which is preliminary data.</text>
</comment>
<feature type="domain" description="Dienelactone hydrolase" evidence="1">
    <location>
        <begin position="4"/>
        <end position="205"/>
    </location>
</feature>
<dbReference type="PANTHER" id="PTHR46623:SF6">
    <property type="entry name" value="ALPHA_BETA-HYDROLASES SUPERFAMILY PROTEIN"/>
    <property type="match status" value="1"/>
</dbReference>
<gene>
    <name evidence="2" type="ORF">KUH32_11490</name>
</gene>
<dbReference type="RefSeq" id="WP_217778512.1">
    <property type="nucleotide sequence ID" value="NZ_JAHRWL010000002.1"/>
</dbReference>
<evidence type="ECO:0000259" key="1">
    <source>
        <dbReference type="Pfam" id="PF01738"/>
    </source>
</evidence>
<protein>
    <submittedName>
        <fullName evidence="2">Dienelactone hydrolase family protein</fullName>
    </submittedName>
</protein>
<dbReference type="InterPro" id="IPR051049">
    <property type="entry name" value="Dienelactone_hydrolase-like"/>
</dbReference>
<organism evidence="2 3">
    <name type="scientific">Thalassococcus arenae</name>
    <dbReference type="NCBI Taxonomy" id="2851652"/>
    <lineage>
        <taxon>Bacteria</taxon>
        <taxon>Pseudomonadati</taxon>
        <taxon>Pseudomonadota</taxon>
        <taxon>Alphaproteobacteria</taxon>
        <taxon>Rhodobacterales</taxon>
        <taxon>Roseobacteraceae</taxon>
        <taxon>Thalassococcus</taxon>
    </lineage>
</organism>
<dbReference type="PANTHER" id="PTHR46623">
    <property type="entry name" value="CARBOXYMETHYLENEBUTENOLIDASE-RELATED"/>
    <property type="match status" value="1"/>
</dbReference>